<dbReference type="AlphaFoldDB" id="A0A1H3MEG8"/>
<dbReference type="InterPro" id="IPR013324">
    <property type="entry name" value="RNA_pol_sigma_r3/r4-like"/>
</dbReference>
<dbReference type="InterPro" id="IPR002852">
    <property type="entry name" value="UPF0251"/>
</dbReference>
<organism evidence="3 4">
    <name type="scientific">Tindallia californiensis</name>
    <dbReference type="NCBI Taxonomy" id="159292"/>
    <lineage>
        <taxon>Bacteria</taxon>
        <taxon>Bacillati</taxon>
        <taxon>Bacillota</taxon>
        <taxon>Clostridia</taxon>
        <taxon>Peptostreptococcales</taxon>
        <taxon>Tindalliaceae</taxon>
        <taxon>Tindallia</taxon>
    </lineage>
</organism>
<keyword evidence="3" id="KW-0238">DNA-binding</keyword>
<dbReference type="STRING" id="159292.SAMN05192546_104105"/>
<dbReference type="PANTHER" id="PTHR37478">
    <property type="match status" value="1"/>
</dbReference>
<evidence type="ECO:0000256" key="1">
    <source>
        <dbReference type="ARBA" id="ARBA00009350"/>
    </source>
</evidence>
<dbReference type="OrthoDB" id="280278at2"/>
<gene>
    <name evidence="3" type="ORF">SAMN05192546_104105</name>
</gene>
<dbReference type="EMBL" id="FNPV01000004">
    <property type="protein sequence ID" value="SDY75070.1"/>
    <property type="molecule type" value="Genomic_DNA"/>
</dbReference>
<dbReference type="HAMAP" id="MF_00674">
    <property type="entry name" value="UPF0251"/>
    <property type="match status" value="1"/>
</dbReference>
<evidence type="ECO:0000313" key="4">
    <source>
        <dbReference type="Proteomes" id="UP000199230"/>
    </source>
</evidence>
<dbReference type="Pfam" id="PF02001">
    <property type="entry name" value="DUF134"/>
    <property type="match status" value="1"/>
</dbReference>
<sequence length="121" mass="13747">MPRPHKWRKVCGLPESDSFGPQTDSLRSKKTIVMSVEEYETIRLIDVEGLNQEACAKQMDVARTTVQKIYNDARKKVGETLVYGYKLKIEGGKYQLCEGVEALAGCGRCRRRRHGNKESLL</sequence>
<evidence type="ECO:0000313" key="3">
    <source>
        <dbReference type="EMBL" id="SDY75070.1"/>
    </source>
</evidence>
<accession>A0A1H3MEG8</accession>
<name>A0A1H3MEG8_9FIRM</name>
<dbReference type="Proteomes" id="UP000199230">
    <property type="component" value="Unassembled WGS sequence"/>
</dbReference>
<keyword evidence="4" id="KW-1185">Reference proteome</keyword>
<reference evidence="3 4" key="1">
    <citation type="submission" date="2016-10" db="EMBL/GenBank/DDBJ databases">
        <authorList>
            <person name="de Groot N.N."/>
        </authorList>
    </citation>
    <scope>NUCLEOTIDE SEQUENCE [LARGE SCALE GENOMIC DNA]</scope>
    <source>
        <strain evidence="3 4">APO</strain>
    </source>
</reference>
<comment type="similarity">
    <text evidence="1 2">Belongs to the UPF0251 family.</text>
</comment>
<evidence type="ECO:0000256" key="2">
    <source>
        <dbReference type="HAMAP-Rule" id="MF_00674"/>
    </source>
</evidence>
<protein>
    <recommendedName>
        <fullName evidence="2">UPF0251 protein SAMN05192546_104105</fullName>
    </recommendedName>
</protein>
<dbReference type="GO" id="GO:0003677">
    <property type="term" value="F:DNA binding"/>
    <property type="evidence" value="ECO:0007669"/>
    <property type="project" value="UniProtKB-KW"/>
</dbReference>
<dbReference type="SUPFAM" id="SSF88659">
    <property type="entry name" value="Sigma3 and sigma4 domains of RNA polymerase sigma factors"/>
    <property type="match status" value="1"/>
</dbReference>
<dbReference type="RefSeq" id="WP_093312567.1">
    <property type="nucleotide sequence ID" value="NZ_FNPV01000004.1"/>
</dbReference>
<proteinExistence type="inferred from homology"/>
<dbReference type="PANTHER" id="PTHR37478:SF2">
    <property type="entry name" value="UPF0251 PROTEIN TK0562"/>
    <property type="match status" value="1"/>
</dbReference>